<evidence type="ECO:0000256" key="1">
    <source>
        <dbReference type="PROSITE-ProRule" id="PRU00371"/>
    </source>
</evidence>
<protein>
    <recommendedName>
        <fullName evidence="3">BESS domain-containing protein</fullName>
    </recommendedName>
</protein>
<feature type="region of interest" description="Disordered" evidence="2">
    <location>
        <begin position="1"/>
        <end position="27"/>
    </location>
</feature>
<feature type="region of interest" description="Disordered" evidence="2">
    <location>
        <begin position="235"/>
        <end position="270"/>
    </location>
</feature>
<proteinExistence type="predicted"/>
<evidence type="ECO:0000313" key="4">
    <source>
        <dbReference type="EMBL" id="CAH1737946.1"/>
    </source>
</evidence>
<feature type="non-terminal residue" evidence="4">
    <location>
        <position position="1"/>
    </location>
</feature>
<reference evidence="4" key="1">
    <citation type="submission" date="2022-02" db="EMBL/GenBank/DDBJ databases">
        <authorList>
            <person name="King R."/>
        </authorList>
    </citation>
    <scope>NUCLEOTIDE SEQUENCE</scope>
</reference>
<dbReference type="EMBL" id="OU899037">
    <property type="protein sequence ID" value="CAH1737946.1"/>
    <property type="molecule type" value="Genomic_DNA"/>
</dbReference>
<sequence>DLKKKWNNVRDSYRKYKRKTKQSSGAGAKKTKKYLYANFLDFLDSTFEQRQTDSNYYEGNDIDNQSICSDQSNDVVSPTETNSKQKKVDHKKTTKRTRENEEAQTILDFIKQKSKSEDEDYYFAMSLIPEIKRVPLQYKLKLKAEMNLLISKYQHLSEIDTNQVYQQPNNSQIPTYHQAHQPQQNLYSSDYNNQILSDAYIQNQSTNFYFHQNFSQTQPTTSSLIQQNQPLQYNQSNTTVTSDTSTHDYSKSTSTNSFQRSPYDLSSTHP</sequence>
<feature type="compositionally biased region" description="Polar residues" evidence="2">
    <location>
        <begin position="55"/>
        <end position="82"/>
    </location>
</feature>
<accession>A0A9P0JHA3</accession>
<dbReference type="InterPro" id="IPR006578">
    <property type="entry name" value="MADF-dom"/>
</dbReference>
<dbReference type="InterPro" id="IPR004210">
    <property type="entry name" value="BESS_motif"/>
</dbReference>
<feature type="region of interest" description="Disordered" evidence="2">
    <location>
        <begin position="55"/>
        <end position="101"/>
    </location>
</feature>
<evidence type="ECO:0000259" key="3">
    <source>
        <dbReference type="PROSITE" id="PS51031"/>
    </source>
</evidence>
<feature type="compositionally biased region" description="Polar residues" evidence="2">
    <location>
        <begin position="251"/>
        <end position="270"/>
    </location>
</feature>
<feature type="compositionally biased region" description="Polar residues" evidence="2">
    <location>
        <begin position="235"/>
        <end position="244"/>
    </location>
</feature>
<dbReference type="GO" id="GO:0003677">
    <property type="term" value="F:DNA binding"/>
    <property type="evidence" value="ECO:0007669"/>
    <property type="project" value="InterPro"/>
</dbReference>
<feature type="domain" description="BESS" evidence="3">
    <location>
        <begin position="117"/>
        <end position="156"/>
    </location>
</feature>
<comment type="subcellular location">
    <subcellularLocation>
        <location evidence="1">Nucleus</location>
    </subcellularLocation>
</comment>
<keyword evidence="1" id="KW-0539">Nucleus</keyword>
<dbReference type="Pfam" id="PF10545">
    <property type="entry name" value="MADF_DNA_bdg"/>
    <property type="match status" value="1"/>
</dbReference>
<evidence type="ECO:0000313" key="5">
    <source>
        <dbReference type="Proteomes" id="UP001154329"/>
    </source>
</evidence>
<dbReference type="PROSITE" id="PS51031">
    <property type="entry name" value="BESS"/>
    <property type="match status" value="1"/>
</dbReference>
<gene>
    <name evidence="4" type="ORF">APHIGO_LOCUS11373</name>
</gene>
<organism evidence="4 5">
    <name type="scientific">Aphis gossypii</name>
    <name type="common">Cotton aphid</name>
    <dbReference type="NCBI Taxonomy" id="80765"/>
    <lineage>
        <taxon>Eukaryota</taxon>
        <taxon>Metazoa</taxon>
        <taxon>Ecdysozoa</taxon>
        <taxon>Arthropoda</taxon>
        <taxon>Hexapoda</taxon>
        <taxon>Insecta</taxon>
        <taxon>Pterygota</taxon>
        <taxon>Neoptera</taxon>
        <taxon>Paraneoptera</taxon>
        <taxon>Hemiptera</taxon>
        <taxon>Sternorrhyncha</taxon>
        <taxon>Aphidomorpha</taxon>
        <taxon>Aphidoidea</taxon>
        <taxon>Aphididae</taxon>
        <taxon>Aphidini</taxon>
        <taxon>Aphis</taxon>
        <taxon>Aphis</taxon>
    </lineage>
</organism>
<name>A0A9P0JHA3_APHGO</name>
<dbReference type="Pfam" id="PF02944">
    <property type="entry name" value="BESS"/>
    <property type="match status" value="1"/>
</dbReference>
<dbReference type="AlphaFoldDB" id="A0A9P0JHA3"/>
<reference evidence="4" key="2">
    <citation type="submission" date="2022-10" db="EMBL/GenBank/DDBJ databases">
        <authorList>
            <consortium name="ENA_rothamsted_submissions"/>
            <consortium name="culmorum"/>
            <person name="King R."/>
        </authorList>
    </citation>
    <scope>NUCLEOTIDE SEQUENCE</scope>
</reference>
<dbReference type="Proteomes" id="UP001154329">
    <property type="component" value="Chromosome 4"/>
</dbReference>
<keyword evidence="5" id="KW-1185">Reference proteome</keyword>
<evidence type="ECO:0000256" key="2">
    <source>
        <dbReference type="SAM" id="MobiDB-lite"/>
    </source>
</evidence>
<dbReference type="GO" id="GO:0005634">
    <property type="term" value="C:nucleus"/>
    <property type="evidence" value="ECO:0007669"/>
    <property type="project" value="UniProtKB-SubCell"/>
</dbReference>
<feature type="compositionally biased region" description="Basic residues" evidence="2">
    <location>
        <begin position="84"/>
        <end position="95"/>
    </location>
</feature>